<dbReference type="Pfam" id="PF02628">
    <property type="entry name" value="COX15-CtaA"/>
    <property type="match status" value="1"/>
</dbReference>
<dbReference type="InterPro" id="IPR050450">
    <property type="entry name" value="COX15/CtaA_HemeA_synthase"/>
</dbReference>
<evidence type="ECO:0000256" key="8">
    <source>
        <dbReference type="ARBA" id="ARBA00023133"/>
    </source>
</evidence>
<reference evidence="13 14" key="1">
    <citation type="submission" date="2020-08" db="EMBL/GenBank/DDBJ databases">
        <title>Genome sequence of Phycicoccus endophyticus JCM 31784T.</title>
        <authorList>
            <person name="Hyun D.-W."/>
            <person name="Bae J.-W."/>
        </authorList>
    </citation>
    <scope>NUCLEOTIDE SEQUENCE [LARGE SCALE GENOMIC DNA]</scope>
    <source>
        <strain evidence="13 14">JCM 31784</strain>
    </source>
</reference>
<feature type="transmembrane region" description="Helical" evidence="12">
    <location>
        <begin position="205"/>
        <end position="226"/>
    </location>
</feature>
<dbReference type="GO" id="GO:0046872">
    <property type="term" value="F:metal ion binding"/>
    <property type="evidence" value="ECO:0007669"/>
    <property type="project" value="UniProtKB-KW"/>
</dbReference>
<feature type="transmembrane region" description="Helical" evidence="12">
    <location>
        <begin position="262"/>
        <end position="282"/>
    </location>
</feature>
<keyword evidence="9 12" id="KW-0472">Membrane</keyword>
<evidence type="ECO:0000256" key="3">
    <source>
        <dbReference type="ARBA" id="ARBA00022692"/>
    </source>
</evidence>
<evidence type="ECO:0000256" key="6">
    <source>
        <dbReference type="ARBA" id="ARBA00023002"/>
    </source>
</evidence>
<dbReference type="KEGG" id="pei:H9L10_05580"/>
<keyword evidence="5 12" id="KW-1133">Transmembrane helix</keyword>
<dbReference type="Proteomes" id="UP000515976">
    <property type="component" value="Chromosome"/>
</dbReference>
<evidence type="ECO:0000313" key="14">
    <source>
        <dbReference type="Proteomes" id="UP000515976"/>
    </source>
</evidence>
<keyword evidence="8" id="KW-0350">Heme biosynthesis</keyword>
<dbReference type="GO" id="GO:0016020">
    <property type="term" value="C:membrane"/>
    <property type="evidence" value="ECO:0007669"/>
    <property type="project" value="UniProtKB-SubCell"/>
</dbReference>
<keyword evidence="14" id="KW-1185">Reference proteome</keyword>
<feature type="transmembrane region" description="Helical" evidence="12">
    <location>
        <begin position="72"/>
        <end position="91"/>
    </location>
</feature>
<keyword evidence="10" id="KW-1015">Disulfide bond</keyword>
<dbReference type="EMBL" id="CP060712">
    <property type="protein sequence ID" value="QNN50933.1"/>
    <property type="molecule type" value="Genomic_DNA"/>
</dbReference>
<name>A0A7G9R5Q8_9MICO</name>
<dbReference type="GO" id="GO:0006784">
    <property type="term" value="P:heme A biosynthetic process"/>
    <property type="evidence" value="ECO:0007669"/>
    <property type="project" value="InterPro"/>
</dbReference>
<evidence type="ECO:0000256" key="2">
    <source>
        <dbReference type="ARBA" id="ARBA00022475"/>
    </source>
</evidence>
<feature type="transmembrane region" description="Helical" evidence="12">
    <location>
        <begin position="127"/>
        <end position="150"/>
    </location>
</feature>
<feature type="transmembrane region" description="Helical" evidence="12">
    <location>
        <begin position="162"/>
        <end position="185"/>
    </location>
</feature>
<dbReference type="PANTHER" id="PTHR35457">
    <property type="entry name" value="HEME A SYNTHASE"/>
    <property type="match status" value="1"/>
</dbReference>
<evidence type="ECO:0000256" key="4">
    <source>
        <dbReference type="ARBA" id="ARBA00022723"/>
    </source>
</evidence>
<keyword evidence="3 12" id="KW-0812">Transmembrane</keyword>
<proteinExistence type="predicted"/>
<comment type="pathway">
    <text evidence="11">Porphyrin-containing compound metabolism.</text>
</comment>
<dbReference type="GO" id="GO:0016491">
    <property type="term" value="F:oxidoreductase activity"/>
    <property type="evidence" value="ECO:0007669"/>
    <property type="project" value="UniProtKB-KW"/>
</dbReference>
<evidence type="ECO:0000256" key="10">
    <source>
        <dbReference type="ARBA" id="ARBA00023157"/>
    </source>
</evidence>
<evidence type="ECO:0000256" key="7">
    <source>
        <dbReference type="ARBA" id="ARBA00023004"/>
    </source>
</evidence>
<evidence type="ECO:0000256" key="12">
    <source>
        <dbReference type="SAM" id="Phobius"/>
    </source>
</evidence>
<keyword evidence="2" id="KW-1003">Cell membrane</keyword>
<dbReference type="PANTHER" id="PTHR35457:SF1">
    <property type="entry name" value="HEME A SYNTHASE"/>
    <property type="match status" value="1"/>
</dbReference>
<keyword evidence="6" id="KW-0560">Oxidoreductase</keyword>
<feature type="transmembrane region" description="Helical" evidence="12">
    <location>
        <begin position="238"/>
        <end position="256"/>
    </location>
</feature>
<keyword evidence="7" id="KW-0408">Iron</keyword>
<feature type="transmembrane region" description="Helical" evidence="12">
    <location>
        <begin position="103"/>
        <end position="121"/>
    </location>
</feature>
<gene>
    <name evidence="13" type="ORF">H9L10_05580</name>
</gene>
<comment type="subcellular location">
    <subcellularLocation>
        <location evidence="1">Membrane</location>
        <topology evidence="1">Multi-pass membrane protein</topology>
    </subcellularLocation>
</comment>
<protein>
    <submittedName>
        <fullName evidence="13">Heme A synthase</fullName>
    </submittedName>
</protein>
<organism evidence="13 14">
    <name type="scientific">Phycicoccus endophyticus</name>
    <dbReference type="NCBI Taxonomy" id="1690220"/>
    <lineage>
        <taxon>Bacteria</taxon>
        <taxon>Bacillati</taxon>
        <taxon>Actinomycetota</taxon>
        <taxon>Actinomycetes</taxon>
        <taxon>Micrococcales</taxon>
        <taxon>Intrasporangiaceae</taxon>
        <taxon>Phycicoccus</taxon>
    </lineage>
</organism>
<dbReference type="InterPro" id="IPR003780">
    <property type="entry name" value="COX15/CtaA_fam"/>
</dbReference>
<evidence type="ECO:0000256" key="11">
    <source>
        <dbReference type="ARBA" id="ARBA00023444"/>
    </source>
</evidence>
<sequence>MPLVPDSVSTPAVRGWAWASLVANTVIIVTGGLVRLTGSGLGCPTWPRCTDESFVPHRALGAHGVIEFGNRLLTYVLVAVALGTLVAVWRWSRTSTSLRWHAVALALGIPLQGVVGGITVLTDLNPWLVAVHLLLSMVLVALATWLVLRVHDALGAPAAPRLRALTLVVQGLVWVAVYLGTVVTGSGPHAGDADVPRNGLDPQTWSHVHAGAVYLLLAVTLVTWWVARSGALRGPMTLVLVVELAQGAVGVVQYATGLPLPLVALHLVGAAVLVAASTRVLLLARGVTLRPVAGHVRSAESVAG</sequence>
<dbReference type="AlphaFoldDB" id="A0A7G9R5Q8"/>
<evidence type="ECO:0000256" key="1">
    <source>
        <dbReference type="ARBA" id="ARBA00004141"/>
    </source>
</evidence>
<evidence type="ECO:0000256" key="5">
    <source>
        <dbReference type="ARBA" id="ARBA00022989"/>
    </source>
</evidence>
<evidence type="ECO:0000313" key="13">
    <source>
        <dbReference type="EMBL" id="QNN50933.1"/>
    </source>
</evidence>
<accession>A0A7G9R5Q8</accession>
<evidence type="ECO:0000256" key="9">
    <source>
        <dbReference type="ARBA" id="ARBA00023136"/>
    </source>
</evidence>
<keyword evidence="4" id="KW-0479">Metal-binding</keyword>